<feature type="region of interest" description="Disordered" evidence="1">
    <location>
        <begin position="693"/>
        <end position="740"/>
    </location>
</feature>
<dbReference type="SMART" id="SM00736">
    <property type="entry name" value="CADG"/>
    <property type="match status" value="2"/>
</dbReference>
<dbReference type="EMBL" id="SELW01000415">
    <property type="protein sequence ID" value="TID28211.1"/>
    <property type="molecule type" value="Genomic_DNA"/>
</dbReference>
<dbReference type="InterPro" id="IPR015919">
    <property type="entry name" value="Cadherin-like_sf"/>
</dbReference>
<dbReference type="GO" id="GO:0016020">
    <property type="term" value="C:membrane"/>
    <property type="evidence" value="ECO:0007669"/>
    <property type="project" value="InterPro"/>
</dbReference>
<gene>
    <name evidence="5" type="ORF">CANINC_002644</name>
</gene>
<accession>A0A4T0X156</accession>
<proteinExistence type="predicted"/>
<feature type="domain" description="Dystroglycan-type cadherin-like" evidence="4">
    <location>
        <begin position="30"/>
        <end position="125"/>
    </location>
</feature>
<keyword evidence="2" id="KW-0812">Transmembrane</keyword>
<dbReference type="Gene3D" id="2.60.40.10">
    <property type="entry name" value="Immunoglobulins"/>
    <property type="match status" value="3"/>
</dbReference>
<evidence type="ECO:0000256" key="3">
    <source>
        <dbReference type="SAM" id="SignalP"/>
    </source>
</evidence>
<keyword evidence="2" id="KW-0472">Membrane</keyword>
<dbReference type="OrthoDB" id="41532at2759"/>
<dbReference type="InterPro" id="IPR013783">
    <property type="entry name" value="Ig-like_fold"/>
</dbReference>
<evidence type="ECO:0000259" key="4">
    <source>
        <dbReference type="SMART" id="SM00736"/>
    </source>
</evidence>
<evidence type="ECO:0000313" key="6">
    <source>
        <dbReference type="Proteomes" id="UP000307173"/>
    </source>
</evidence>
<protein>
    <recommendedName>
        <fullName evidence="4">Dystroglycan-type cadherin-like domain-containing protein</fullName>
    </recommendedName>
</protein>
<feature type="region of interest" description="Disordered" evidence="1">
    <location>
        <begin position="754"/>
        <end position="798"/>
    </location>
</feature>
<feature type="signal peptide" evidence="3">
    <location>
        <begin position="1"/>
        <end position="23"/>
    </location>
</feature>
<dbReference type="AlphaFoldDB" id="A0A4T0X156"/>
<organism evidence="5 6">
    <name type="scientific">Pichia inconspicua</name>
    <dbReference type="NCBI Taxonomy" id="52247"/>
    <lineage>
        <taxon>Eukaryota</taxon>
        <taxon>Fungi</taxon>
        <taxon>Dikarya</taxon>
        <taxon>Ascomycota</taxon>
        <taxon>Saccharomycotina</taxon>
        <taxon>Pichiomycetes</taxon>
        <taxon>Pichiales</taxon>
        <taxon>Pichiaceae</taxon>
        <taxon>Pichia</taxon>
    </lineage>
</organism>
<dbReference type="STRING" id="52247.A0A4T0X156"/>
<feature type="chain" id="PRO_5020874003" description="Dystroglycan-type cadherin-like domain-containing protein" evidence="3">
    <location>
        <begin position="24"/>
        <end position="798"/>
    </location>
</feature>
<keyword evidence="2" id="KW-1133">Transmembrane helix</keyword>
<evidence type="ECO:0000313" key="5">
    <source>
        <dbReference type="EMBL" id="TID28211.1"/>
    </source>
</evidence>
<name>A0A4T0X156_9ASCO</name>
<evidence type="ECO:0000256" key="1">
    <source>
        <dbReference type="SAM" id="MobiDB-lite"/>
    </source>
</evidence>
<comment type="caution">
    <text evidence="5">The sequence shown here is derived from an EMBL/GenBank/DDBJ whole genome shotgun (WGS) entry which is preliminary data.</text>
</comment>
<dbReference type="InterPro" id="IPR006644">
    <property type="entry name" value="Cadg"/>
</dbReference>
<sequence>MQQTAMFMLSLLTFLFNFHTVCAYVYIGFPFDQQLPNVARIGETYEFAINSQTFKSDNPENNAITYEAFQLPSWLTFNSQSLTFTGSPTIDDSTGNINFILQGTDINNSLNQSCIIYLSDQPSPQMNPQDSVQMQLQNIGNTNGFSGLVLEPQHPFSFSFNKDTFIVPSSSSNQIVAYYGKSANRTSLPSWCFFDESTLTFSGTTPPVNALDAPSLQFDLTLIATDYTGFSAAYSTFRIVVGGHTLYIRNSTSYTKTVMTNAGESVTIDLPIDDIYLDNSPIQPSQISEVVTYNAPDWVTVVDNTKLVANVPADQTDNLVVNVTLFDIYQDSVYMNFGINVVHDIFSVDNISNVTATPGELFQYTIPDSYFKNRTATDITATFTETWLTFYHSNNTFIGMVPTNFEVANIELEATMDSLSQKLTFFIVSDGRTSSSSQLSSRTSSQISSRSSSRISSSASSTRLSSHSSMATTTRSSSVSSSIITSTAASSSGSSSLLLPGNKSTNSNKKGLAIGLGVGIPVFAIIVAALLFFFCCCGKRRKNGNENENNNGDLSSGMEKNGTNDTLVLKGASAALAQKNLADLEKNGNDQMSYYSNTQSTLTDKSESSFYHDANNQVSTDQLLGGGGGGAHKTTHIGANDSEILNSWRQSVAGGFKTRDSLSSLATVATSDLLTVNVVNDDKVRKSQMILPQRSTLRPSSSDSINQNSSQYSSNLEPLRETDDNNVYEENNFSRDTSYGTMSTEAQLVGFNNSGSLYRNEQPEQQSYRGELSSISGDENDFRSASSNHSDNYSRNRL</sequence>
<feature type="domain" description="Dystroglycan-type cadherin-like" evidence="4">
    <location>
        <begin position="140"/>
        <end position="248"/>
    </location>
</feature>
<feature type="compositionally biased region" description="Low complexity" evidence="1">
    <location>
        <begin position="700"/>
        <end position="715"/>
    </location>
</feature>
<dbReference type="Pfam" id="PF05345">
    <property type="entry name" value="He_PIG"/>
    <property type="match status" value="2"/>
</dbReference>
<feature type="region of interest" description="Disordered" evidence="1">
    <location>
        <begin position="433"/>
        <end position="473"/>
    </location>
</feature>
<keyword evidence="3" id="KW-0732">Signal</keyword>
<feature type="transmembrane region" description="Helical" evidence="2">
    <location>
        <begin position="512"/>
        <end position="534"/>
    </location>
</feature>
<dbReference type="GO" id="GO:0005509">
    <property type="term" value="F:calcium ion binding"/>
    <property type="evidence" value="ECO:0007669"/>
    <property type="project" value="InterPro"/>
</dbReference>
<dbReference type="SUPFAM" id="SSF49313">
    <property type="entry name" value="Cadherin-like"/>
    <property type="match status" value="3"/>
</dbReference>
<evidence type="ECO:0000256" key="2">
    <source>
        <dbReference type="SAM" id="Phobius"/>
    </source>
</evidence>
<feature type="compositionally biased region" description="Polar residues" evidence="1">
    <location>
        <begin position="728"/>
        <end position="740"/>
    </location>
</feature>
<dbReference type="Proteomes" id="UP000307173">
    <property type="component" value="Unassembled WGS sequence"/>
</dbReference>
<keyword evidence="6" id="KW-1185">Reference proteome</keyword>
<reference evidence="5 6" key="1">
    <citation type="journal article" date="2019" name="Front. Genet.">
        <title>Whole-Genome Sequencing of the Opportunistic Yeast Pathogen Candida inconspicua Uncovers Its Hybrid Origin.</title>
        <authorList>
            <person name="Mixao V."/>
            <person name="Hansen A.P."/>
            <person name="Saus E."/>
            <person name="Boekhout T."/>
            <person name="Lass-Florl C."/>
            <person name="Gabaldon T."/>
        </authorList>
    </citation>
    <scope>NUCLEOTIDE SEQUENCE [LARGE SCALE GENOMIC DNA]</scope>
    <source>
        <strain evidence="5 6">CBS 180</strain>
    </source>
</reference>